<dbReference type="PANTHER" id="PTHR33164:SF99">
    <property type="entry name" value="MARR FAMILY REGULATORY PROTEIN"/>
    <property type="match status" value="1"/>
</dbReference>
<dbReference type="PANTHER" id="PTHR33164">
    <property type="entry name" value="TRANSCRIPTIONAL REGULATOR, MARR FAMILY"/>
    <property type="match status" value="1"/>
</dbReference>
<feature type="compositionally biased region" description="Polar residues" evidence="1">
    <location>
        <begin position="18"/>
        <end position="27"/>
    </location>
</feature>
<evidence type="ECO:0000259" key="2">
    <source>
        <dbReference type="PROSITE" id="PS50995"/>
    </source>
</evidence>
<dbReference type="InterPro" id="IPR039422">
    <property type="entry name" value="MarR/SlyA-like"/>
</dbReference>
<dbReference type="InterPro" id="IPR000835">
    <property type="entry name" value="HTH_MarR-typ"/>
</dbReference>
<feature type="region of interest" description="Disordered" evidence="1">
    <location>
        <begin position="1"/>
        <end position="27"/>
    </location>
</feature>
<dbReference type="GO" id="GO:0006950">
    <property type="term" value="P:response to stress"/>
    <property type="evidence" value="ECO:0007669"/>
    <property type="project" value="TreeGrafter"/>
</dbReference>
<dbReference type="GO" id="GO:0003700">
    <property type="term" value="F:DNA-binding transcription factor activity"/>
    <property type="evidence" value="ECO:0007669"/>
    <property type="project" value="InterPro"/>
</dbReference>
<proteinExistence type="predicted"/>
<feature type="compositionally biased region" description="Polar residues" evidence="1">
    <location>
        <begin position="1"/>
        <end position="11"/>
    </location>
</feature>
<reference evidence="3" key="2">
    <citation type="journal article" date="2021" name="PeerJ">
        <title>Extensive microbial diversity within the chicken gut microbiome revealed by metagenomics and culture.</title>
        <authorList>
            <person name="Gilroy R."/>
            <person name="Ravi A."/>
            <person name="Getino M."/>
            <person name="Pursley I."/>
            <person name="Horton D.L."/>
            <person name="Alikhan N.F."/>
            <person name="Baker D."/>
            <person name="Gharbi K."/>
            <person name="Hall N."/>
            <person name="Watson M."/>
            <person name="Adriaenssens E.M."/>
            <person name="Foster-Nyarko E."/>
            <person name="Jarju S."/>
            <person name="Secka A."/>
            <person name="Antonio M."/>
            <person name="Oren A."/>
            <person name="Chaudhuri R.R."/>
            <person name="La Ragione R."/>
            <person name="Hildebrand F."/>
            <person name="Pallen M.J."/>
        </authorList>
    </citation>
    <scope>NUCLEOTIDE SEQUENCE</scope>
    <source>
        <strain evidence="3">ChiGjej1B1-24693</strain>
    </source>
</reference>
<comment type="caution">
    <text evidence="3">The sequence shown here is derived from an EMBL/GenBank/DDBJ whole genome shotgun (WGS) entry which is preliminary data.</text>
</comment>
<dbReference type="EMBL" id="DVLP01000448">
    <property type="protein sequence ID" value="HIT76996.1"/>
    <property type="molecule type" value="Genomic_DNA"/>
</dbReference>
<dbReference type="Proteomes" id="UP000886842">
    <property type="component" value="Unassembled WGS sequence"/>
</dbReference>
<feature type="domain" description="HTH marR-type" evidence="2">
    <location>
        <begin position="35"/>
        <end position="170"/>
    </location>
</feature>
<sequence length="175" mass="19476">MATISSSTATRGSARGAQPNSAESRVQAQWLTKEQQHVWRTYLLGSSRLAERLDADLRDHGIDLGEYEILVVLEETPGRRVRMSDLADAVHQSRSRLTHTVARMEKRNLVTRTMCPDDRRGVWAELTEVGFELLKSAAPSHVACVRENFVEAVDPADFAALGRAFQAVLDATEDE</sequence>
<dbReference type="SMART" id="SM00347">
    <property type="entry name" value="HTH_MARR"/>
    <property type="match status" value="1"/>
</dbReference>
<organism evidence="3 4">
    <name type="scientific">Candidatus Avipropionibacterium avicola</name>
    <dbReference type="NCBI Taxonomy" id="2840701"/>
    <lineage>
        <taxon>Bacteria</taxon>
        <taxon>Bacillati</taxon>
        <taxon>Actinomycetota</taxon>
        <taxon>Actinomycetes</taxon>
        <taxon>Propionibacteriales</taxon>
        <taxon>Propionibacteriaceae</taxon>
        <taxon>Propionibacteriaceae incertae sedis</taxon>
        <taxon>Candidatus Avipropionibacterium</taxon>
    </lineage>
</organism>
<evidence type="ECO:0000313" key="3">
    <source>
        <dbReference type="EMBL" id="HIT76996.1"/>
    </source>
</evidence>
<gene>
    <name evidence="3" type="ORF">IAA98_15570</name>
</gene>
<dbReference type="InterPro" id="IPR036390">
    <property type="entry name" value="WH_DNA-bd_sf"/>
</dbReference>
<accession>A0A9D1KNZ0</accession>
<dbReference type="Gene3D" id="1.10.10.10">
    <property type="entry name" value="Winged helix-like DNA-binding domain superfamily/Winged helix DNA-binding domain"/>
    <property type="match status" value="1"/>
</dbReference>
<dbReference type="InterPro" id="IPR036388">
    <property type="entry name" value="WH-like_DNA-bd_sf"/>
</dbReference>
<evidence type="ECO:0000313" key="4">
    <source>
        <dbReference type="Proteomes" id="UP000886842"/>
    </source>
</evidence>
<protein>
    <submittedName>
        <fullName evidence="3">MarR family transcriptional regulator</fullName>
    </submittedName>
</protein>
<name>A0A9D1KNZ0_9ACTN</name>
<dbReference type="PROSITE" id="PS50995">
    <property type="entry name" value="HTH_MARR_2"/>
    <property type="match status" value="1"/>
</dbReference>
<reference evidence="3" key="1">
    <citation type="submission" date="2020-10" db="EMBL/GenBank/DDBJ databases">
        <authorList>
            <person name="Gilroy R."/>
        </authorList>
    </citation>
    <scope>NUCLEOTIDE SEQUENCE</scope>
    <source>
        <strain evidence="3">ChiGjej1B1-24693</strain>
    </source>
</reference>
<evidence type="ECO:0000256" key="1">
    <source>
        <dbReference type="SAM" id="MobiDB-lite"/>
    </source>
</evidence>
<dbReference type="Pfam" id="PF12802">
    <property type="entry name" value="MarR_2"/>
    <property type="match status" value="1"/>
</dbReference>
<dbReference type="SUPFAM" id="SSF46785">
    <property type="entry name" value="Winged helix' DNA-binding domain"/>
    <property type="match status" value="1"/>
</dbReference>
<dbReference type="AlphaFoldDB" id="A0A9D1KNZ0"/>